<keyword evidence="5" id="KW-0278">Fertilization</keyword>
<sequence>MTMASHHHLTPLITFTTCIILAYTGSSRDIFVPLVVNSGTNNTVVNGTQNNSDCWTALYEVKSCRNEITSYIKNGTMDIGGSCCQAIKTITHDCWINLLNVVGIPVKESNVLRGYCDVNSSSTPVTDPVSCQVLSEPTSVNISNGTTV</sequence>
<feature type="chain" id="PRO_5041059736" evidence="9">
    <location>
        <begin position="28"/>
        <end position="148"/>
    </location>
</feature>
<dbReference type="GO" id="GO:0080155">
    <property type="term" value="P:regulation of double fertilization forming a zygote and endosperm"/>
    <property type="evidence" value="ECO:0000318"/>
    <property type="project" value="GO_Central"/>
</dbReference>
<evidence type="ECO:0000256" key="3">
    <source>
        <dbReference type="ARBA" id="ARBA00022525"/>
    </source>
</evidence>
<dbReference type="PANTHER" id="PTHR35293">
    <property type="entry name" value="EGG CELL-SECRETED PROTEIN 1.5"/>
    <property type="match status" value="1"/>
</dbReference>
<accession>A0A251SE97</accession>
<dbReference type="Proteomes" id="UP000215914">
    <property type="component" value="Chromosome 15"/>
</dbReference>
<dbReference type="GO" id="GO:0031982">
    <property type="term" value="C:vesicle"/>
    <property type="evidence" value="ECO:0000318"/>
    <property type="project" value="GO_Central"/>
</dbReference>
<dbReference type="GO" id="GO:0009567">
    <property type="term" value="P:double fertilization forming a zygote and endosperm"/>
    <property type="evidence" value="ECO:0000318"/>
    <property type="project" value="GO_Central"/>
</dbReference>
<comment type="similarity">
    <text evidence="8">Belongs to the plant egg cell-secreted peptide family.</text>
</comment>
<reference evidence="12" key="2">
    <citation type="submission" date="2017-02" db="EMBL/GenBank/DDBJ databases">
        <title>Sunflower complete genome.</title>
        <authorList>
            <person name="Langlade N."/>
            <person name="Munos S."/>
        </authorList>
    </citation>
    <scope>NUCLEOTIDE SEQUENCE [LARGE SCALE GENOMIC DNA]</scope>
    <source>
        <tissue evidence="12">Leaves</tissue>
    </source>
</reference>
<dbReference type="InterPro" id="IPR044711">
    <property type="entry name" value="EC11-15"/>
</dbReference>
<dbReference type="GO" id="GO:0005576">
    <property type="term" value="C:extracellular region"/>
    <property type="evidence" value="ECO:0000318"/>
    <property type="project" value="GO_Central"/>
</dbReference>
<evidence type="ECO:0000256" key="5">
    <source>
        <dbReference type="ARBA" id="ARBA00023279"/>
    </source>
</evidence>
<gene>
    <name evidence="12" type="ORF">HannXRQ_Chr15g0486621</name>
    <name evidence="11" type="ORF">HanXRQr2_Chr15g0708181</name>
</gene>
<evidence type="ECO:0000313" key="11">
    <source>
        <dbReference type="EMBL" id="KAF5765824.1"/>
    </source>
</evidence>
<evidence type="ECO:0000256" key="9">
    <source>
        <dbReference type="SAM" id="SignalP"/>
    </source>
</evidence>
<dbReference type="PANTHER" id="PTHR35293:SF10">
    <property type="entry name" value="EGG CELL-SECRETED PROTEIN 1.2-RELATED"/>
    <property type="match status" value="1"/>
</dbReference>
<reference evidence="11" key="3">
    <citation type="submission" date="2020-06" db="EMBL/GenBank/DDBJ databases">
        <title>Helianthus annuus Genome sequencing and assembly Release 2.</title>
        <authorList>
            <person name="Gouzy J."/>
            <person name="Langlade N."/>
            <person name="Munos S."/>
        </authorList>
    </citation>
    <scope>NUCLEOTIDE SEQUENCE</scope>
    <source>
        <tissue evidence="11">Leaves</tissue>
    </source>
</reference>
<dbReference type="Pfam" id="PF05617">
    <property type="entry name" value="Prolamin_like"/>
    <property type="match status" value="1"/>
</dbReference>
<keyword evidence="13" id="KW-1185">Reference proteome</keyword>
<organism evidence="12 13">
    <name type="scientific">Helianthus annuus</name>
    <name type="common">Common sunflower</name>
    <dbReference type="NCBI Taxonomy" id="4232"/>
    <lineage>
        <taxon>Eukaryota</taxon>
        <taxon>Viridiplantae</taxon>
        <taxon>Streptophyta</taxon>
        <taxon>Embryophyta</taxon>
        <taxon>Tracheophyta</taxon>
        <taxon>Spermatophyta</taxon>
        <taxon>Magnoliopsida</taxon>
        <taxon>eudicotyledons</taxon>
        <taxon>Gunneridae</taxon>
        <taxon>Pentapetalae</taxon>
        <taxon>asterids</taxon>
        <taxon>campanulids</taxon>
        <taxon>Asterales</taxon>
        <taxon>Asteraceae</taxon>
        <taxon>Asteroideae</taxon>
        <taxon>Heliantheae alliance</taxon>
        <taxon>Heliantheae</taxon>
        <taxon>Helianthus</taxon>
    </lineage>
</organism>
<feature type="domain" description="Prolamin-like" evidence="10">
    <location>
        <begin position="53"/>
        <end position="117"/>
    </location>
</feature>
<evidence type="ECO:0000259" key="10">
    <source>
        <dbReference type="Pfam" id="PF05617"/>
    </source>
</evidence>
<name>A0A251SE97_HELAN</name>
<keyword evidence="4 9" id="KW-0732">Signal</keyword>
<dbReference type="InParanoid" id="A0A251SE97"/>
<keyword evidence="3" id="KW-0964">Secreted</keyword>
<dbReference type="Gramene" id="mRNA:HanXRQr2_Chr15g0708181">
    <property type="protein sequence ID" value="CDS:HanXRQr2_Chr15g0708181.1"/>
    <property type="gene ID" value="HanXRQr2_Chr15g0708181"/>
</dbReference>
<comment type="function">
    <text evidence="7">Involved in the regulation of gamete interactions during the double fertilization and to prevent multiple-pollen tube attraction; mediates the redistribution of the gamete fusogen HAP2/GCS1 to the cell surface after secretion upon sperm arrival.</text>
</comment>
<keyword evidence="6" id="KW-0968">Cytoplasmic vesicle</keyword>
<dbReference type="GO" id="GO:0031410">
    <property type="term" value="C:cytoplasmic vesicle"/>
    <property type="evidence" value="ECO:0007669"/>
    <property type="project" value="UniProtKB-SubCell"/>
</dbReference>
<evidence type="ECO:0000256" key="8">
    <source>
        <dbReference type="ARBA" id="ARBA00034484"/>
    </source>
</evidence>
<dbReference type="EMBL" id="MNCJ02000330">
    <property type="protein sequence ID" value="KAF5765824.1"/>
    <property type="molecule type" value="Genomic_DNA"/>
</dbReference>
<dbReference type="EMBL" id="CM007904">
    <property type="protein sequence ID" value="OTF95760.1"/>
    <property type="molecule type" value="Genomic_DNA"/>
</dbReference>
<dbReference type="InterPro" id="IPR008502">
    <property type="entry name" value="Prolamin-like"/>
</dbReference>
<evidence type="ECO:0000256" key="6">
    <source>
        <dbReference type="ARBA" id="ARBA00023329"/>
    </source>
</evidence>
<evidence type="ECO:0000256" key="2">
    <source>
        <dbReference type="ARBA" id="ARBA00004613"/>
    </source>
</evidence>
<evidence type="ECO:0000256" key="7">
    <source>
        <dbReference type="ARBA" id="ARBA00034457"/>
    </source>
</evidence>
<feature type="signal peptide" evidence="9">
    <location>
        <begin position="1"/>
        <end position="27"/>
    </location>
</feature>
<evidence type="ECO:0000256" key="1">
    <source>
        <dbReference type="ARBA" id="ARBA00004541"/>
    </source>
</evidence>
<comment type="subcellular location">
    <subcellularLocation>
        <location evidence="1">Cytoplasmic vesicle</location>
    </subcellularLocation>
    <subcellularLocation>
        <location evidence="2">Secreted</location>
    </subcellularLocation>
</comment>
<evidence type="ECO:0000313" key="12">
    <source>
        <dbReference type="EMBL" id="OTF95760.1"/>
    </source>
</evidence>
<evidence type="ECO:0000313" key="13">
    <source>
        <dbReference type="Proteomes" id="UP000215914"/>
    </source>
</evidence>
<dbReference type="GO" id="GO:2000008">
    <property type="term" value="P:regulation of protein localization to cell surface"/>
    <property type="evidence" value="ECO:0000318"/>
    <property type="project" value="GO_Central"/>
</dbReference>
<reference evidence="11 13" key="1">
    <citation type="journal article" date="2017" name="Nature">
        <title>The sunflower genome provides insights into oil metabolism, flowering and Asterid evolution.</title>
        <authorList>
            <person name="Badouin H."/>
            <person name="Gouzy J."/>
            <person name="Grassa C.J."/>
            <person name="Murat F."/>
            <person name="Staton S.E."/>
            <person name="Cottret L."/>
            <person name="Lelandais-Briere C."/>
            <person name="Owens G.L."/>
            <person name="Carrere S."/>
            <person name="Mayjonade B."/>
            <person name="Legrand L."/>
            <person name="Gill N."/>
            <person name="Kane N.C."/>
            <person name="Bowers J.E."/>
            <person name="Hubner S."/>
            <person name="Bellec A."/>
            <person name="Berard A."/>
            <person name="Berges H."/>
            <person name="Blanchet N."/>
            <person name="Boniface M.C."/>
            <person name="Brunel D."/>
            <person name="Catrice O."/>
            <person name="Chaidir N."/>
            <person name="Claudel C."/>
            <person name="Donnadieu C."/>
            <person name="Faraut T."/>
            <person name="Fievet G."/>
            <person name="Helmstetter N."/>
            <person name="King M."/>
            <person name="Knapp S.J."/>
            <person name="Lai Z."/>
            <person name="Le Paslier M.C."/>
            <person name="Lippi Y."/>
            <person name="Lorenzon L."/>
            <person name="Mandel J.R."/>
            <person name="Marage G."/>
            <person name="Marchand G."/>
            <person name="Marquand E."/>
            <person name="Bret-Mestries E."/>
            <person name="Morien E."/>
            <person name="Nambeesan S."/>
            <person name="Nguyen T."/>
            <person name="Pegot-Espagnet P."/>
            <person name="Pouilly N."/>
            <person name="Raftis F."/>
            <person name="Sallet E."/>
            <person name="Schiex T."/>
            <person name="Thomas J."/>
            <person name="Vandecasteele C."/>
            <person name="Vares D."/>
            <person name="Vear F."/>
            <person name="Vautrin S."/>
            <person name="Crespi M."/>
            <person name="Mangin B."/>
            <person name="Burke J.M."/>
            <person name="Salse J."/>
            <person name="Munos S."/>
            <person name="Vincourt P."/>
            <person name="Rieseberg L.H."/>
            <person name="Langlade N.B."/>
        </authorList>
    </citation>
    <scope>NUCLEOTIDE SEQUENCE [LARGE SCALE GENOMIC DNA]</scope>
    <source>
        <strain evidence="13">cv. SF193</strain>
        <tissue evidence="11">Leaves</tissue>
    </source>
</reference>
<evidence type="ECO:0000256" key="4">
    <source>
        <dbReference type="ARBA" id="ARBA00022729"/>
    </source>
</evidence>
<proteinExistence type="inferred from homology"/>
<dbReference type="AlphaFoldDB" id="A0A251SE97"/>
<dbReference type="OMA" id="LANCWNA"/>
<protein>
    <submittedName>
        <fullName evidence="11 12">Prolamin-like domain-containing protein</fullName>
    </submittedName>
</protein>